<evidence type="ECO:0000256" key="5">
    <source>
        <dbReference type="PROSITE-ProRule" id="PRU01248"/>
    </source>
</evidence>
<dbReference type="Proteomes" id="UP001017257">
    <property type="component" value="Chromosome"/>
</dbReference>
<comment type="similarity">
    <text evidence="1">Belongs to the 'phage' integrase family.</text>
</comment>
<feature type="domain" description="Tyr recombinase" evidence="6">
    <location>
        <begin position="194"/>
        <end position="370"/>
    </location>
</feature>
<accession>A0ABY5RX94</accession>
<evidence type="ECO:0000313" key="9">
    <source>
        <dbReference type="Proteomes" id="UP001017257"/>
    </source>
</evidence>
<keyword evidence="4" id="KW-0233">DNA recombination</keyword>
<protein>
    <submittedName>
        <fullName evidence="8">Site-specific integrase</fullName>
    </submittedName>
</protein>
<reference evidence="8" key="1">
    <citation type="submission" date="2022-08" db="EMBL/GenBank/DDBJ databases">
        <title>Microvirga terrae sp. nov., isolated from soil.</title>
        <authorList>
            <person name="Kim K.H."/>
            <person name="Seo Y.L."/>
            <person name="Kim J.M."/>
            <person name="Lee J.K."/>
            <person name="Han D.M."/>
            <person name="Jeon C.O."/>
        </authorList>
    </citation>
    <scope>NUCLEOTIDE SEQUENCE</scope>
    <source>
        <strain evidence="8">R24</strain>
    </source>
</reference>
<dbReference type="InterPro" id="IPR010998">
    <property type="entry name" value="Integrase_recombinase_N"/>
</dbReference>
<dbReference type="Pfam" id="PF13356">
    <property type="entry name" value="Arm-DNA-bind_3"/>
    <property type="match status" value="1"/>
</dbReference>
<dbReference type="RefSeq" id="WP_173948586.1">
    <property type="nucleotide sequence ID" value="NZ_CP102845.1"/>
</dbReference>
<feature type="domain" description="Core-binding (CB)" evidence="7">
    <location>
        <begin position="96"/>
        <end position="176"/>
    </location>
</feature>
<dbReference type="Gene3D" id="1.10.443.10">
    <property type="entry name" value="Intergrase catalytic core"/>
    <property type="match status" value="1"/>
</dbReference>
<gene>
    <name evidence="8" type="ORF">HPT29_010745</name>
</gene>
<evidence type="ECO:0000256" key="3">
    <source>
        <dbReference type="ARBA" id="ARBA00023125"/>
    </source>
</evidence>
<organism evidence="8 9">
    <name type="scientific">Microvirga terrae</name>
    <dbReference type="NCBI Taxonomy" id="2740529"/>
    <lineage>
        <taxon>Bacteria</taxon>
        <taxon>Pseudomonadati</taxon>
        <taxon>Pseudomonadota</taxon>
        <taxon>Alphaproteobacteria</taxon>
        <taxon>Hyphomicrobiales</taxon>
        <taxon>Methylobacteriaceae</taxon>
        <taxon>Microvirga</taxon>
    </lineage>
</organism>
<keyword evidence="2" id="KW-0229">DNA integration</keyword>
<dbReference type="InterPro" id="IPR002104">
    <property type="entry name" value="Integrase_catalytic"/>
</dbReference>
<dbReference type="CDD" id="cd00796">
    <property type="entry name" value="INT_Rci_Hp1_C"/>
    <property type="match status" value="1"/>
</dbReference>
<dbReference type="PANTHER" id="PTHR30629">
    <property type="entry name" value="PROPHAGE INTEGRASE"/>
    <property type="match status" value="1"/>
</dbReference>
<evidence type="ECO:0000256" key="1">
    <source>
        <dbReference type="ARBA" id="ARBA00008857"/>
    </source>
</evidence>
<dbReference type="InterPro" id="IPR050808">
    <property type="entry name" value="Phage_Integrase"/>
</dbReference>
<dbReference type="EMBL" id="CP102845">
    <property type="protein sequence ID" value="UVF21554.1"/>
    <property type="molecule type" value="Genomic_DNA"/>
</dbReference>
<dbReference type="PROSITE" id="PS51900">
    <property type="entry name" value="CB"/>
    <property type="match status" value="1"/>
</dbReference>
<dbReference type="Gene3D" id="1.10.150.130">
    <property type="match status" value="1"/>
</dbReference>
<keyword evidence="3 5" id="KW-0238">DNA-binding</keyword>
<dbReference type="InterPro" id="IPR038488">
    <property type="entry name" value="Integrase_DNA-bd_sf"/>
</dbReference>
<dbReference type="InterPro" id="IPR011010">
    <property type="entry name" value="DNA_brk_join_enz"/>
</dbReference>
<dbReference type="InterPro" id="IPR004107">
    <property type="entry name" value="Integrase_SAM-like_N"/>
</dbReference>
<dbReference type="InterPro" id="IPR044068">
    <property type="entry name" value="CB"/>
</dbReference>
<proteinExistence type="inferred from homology"/>
<dbReference type="PROSITE" id="PS51898">
    <property type="entry name" value="TYR_RECOMBINASE"/>
    <property type="match status" value="1"/>
</dbReference>
<evidence type="ECO:0000256" key="2">
    <source>
        <dbReference type="ARBA" id="ARBA00022908"/>
    </source>
</evidence>
<evidence type="ECO:0000259" key="7">
    <source>
        <dbReference type="PROSITE" id="PS51900"/>
    </source>
</evidence>
<keyword evidence="9" id="KW-1185">Reference proteome</keyword>
<name>A0ABY5RX94_9HYPH</name>
<dbReference type="Pfam" id="PF14659">
    <property type="entry name" value="Phage_int_SAM_3"/>
    <property type="match status" value="1"/>
</dbReference>
<dbReference type="Pfam" id="PF00589">
    <property type="entry name" value="Phage_integrase"/>
    <property type="match status" value="1"/>
</dbReference>
<evidence type="ECO:0000313" key="8">
    <source>
        <dbReference type="EMBL" id="UVF21554.1"/>
    </source>
</evidence>
<dbReference type="PANTHER" id="PTHR30629:SF2">
    <property type="entry name" value="PROPHAGE INTEGRASE INTS-RELATED"/>
    <property type="match status" value="1"/>
</dbReference>
<dbReference type="InterPro" id="IPR025166">
    <property type="entry name" value="Integrase_DNA_bind_dom"/>
</dbReference>
<dbReference type="InterPro" id="IPR013762">
    <property type="entry name" value="Integrase-like_cat_sf"/>
</dbReference>
<dbReference type="SUPFAM" id="SSF56349">
    <property type="entry name" value="DNA breaking-rejoining enzymes"/>
    <property type="match status" value="1"/>
</dbReference>
<evidence type="ECO:0000256" key="4">
    <source>
        <dbReference type="ARBA" id="ARBA00023172"/>
    </source>
</evidence>
<sequence length="393" mass="44267">MPEAAIKITKAAVDRLAPGEIIWDVEIRGFGVRCQRRDRVYLVKYRSQARQRWYTIGKHGSPWTPELARREAKRILGLVAEGKDPADKKQKDRSAPTLSALADRFLEEHVEAKSKDRTYTEYKRLIERVVKPELGRLKIDEVRSSDIERLHLKFRATPYQANRLVALLSKMFNWSGRRGERNPCVGIEHFTEQKRRRYLSSAELARLGAALAQAEEQKLRSPYVVAAIRLLVFTGARLTEILTLRWDHVDLERGVLNLADSKTGAKTVYLNAASRELLTALPHLDGNPFVIPGERQGKHLVNLEKPWRAIRQLAQLPDVRLHDLRHSFASIGAGAGLGLPVIGALLGHAQAATTARYAHLASDPLKQAADLIGGRLETAMRAGEHQPEKERIE</sequence>
<evidence type="ECO:0000259" key="6">
    <source>
        <dbReference type="PROSITE" id="PS51898"/>
    </source>
</evidence>
<dbReference type="Gene3D" id="3.30.160.390">
    <property type="entry name" value="Integrase, DNA-binding domain"/>
    <property type="match status" value="1"/>
</dbReference>